<sequence length="680" mass="74779">IPLPPSFIPPTIPVDLIPSPPHGPPPPPPPLPPLLPPLPGGSIPPPPPLPPLPTGFIPPPPPLPPVPLGFVPPPPPPPPLPGGFIPPPPPLPGGFIPPPPPWPPVTLGFVPLPGRFIPPPPALPGSVIPPPPPLPGGFIPPPPPLPGGHIPPPPPLPGSSFPPPPPPLPGSSFHPPPPPPLPGGCIPPPPFPPPPPGVSAPPLLAHPGALSSASHDGVGFPHRGGHQAAFPHGVALQRPSVEPHLPMKPLYWVRVQLRDRRSDTAKTIWDGLDEAKINPLEFEELFSKKSVKEKKKPLFDVFSKKSKTKQVTKILDGKRSQAVGILMSSIHLEIKDIQHAVLQLDSSLVDLETLQALYENRGEKEELGKIMQFVTSKQGAEDTRQLDKPEQFLYELSQIPCFFERVFCIVFQSTFTEHIKSIHCRLELVHRNSKLLKTSAGVHKVLSLILTFGNYMNGGNRTRGQADGFALEILPKLRDVKSNDNRISLVNYIVAYYLQNFDEDAGTERSIFPLPEPQELLQAAQVKFEDIQRDMRELRKDLKALKACELEMKKVYKLSKSEHIEPFKSHMEAFTHQANIDREVEEKCLQETQASFLDTAAFFCFKPKSGEKEVTPSHFFSVWLEFCSDFKENWKKENKVIATELLRKAKESVKQKIGENKAITAEKKSSGLKAKIHKKM</sequence>
<organism evidence="5">
    <name type="scientific">Petromyzon marinus</name>
    <name type="common">Sea lamprey</name>
    <dbReference type="NCBI Taxonomy" id="7757"/>
    <lineage>
        <taxon>Eukaryota</taxon>
        <taxon>Metazoa</taxon>
        <taxon>Chordata</taxon>
        <taxon>Craniata</taxon>
        <taxon>Vertebrata</taxon>
        <taxon>Cyclostomata</taxon>
        <taxon>Hyperoartia</taxon>
        <taxon>Petromyzontiformes</taxon>
        <taxon>Petromyzontidae</taxon>
        <taxon>Petromyzon</taxon>
    </lineage>
</organism>
<dbReference type="Pfam" id="PF02181">
    <property type="entry name" value="FH2"/>
    <property type="match status" value="1"/>
</dbReference>
<dbReference type="GO" id="GO:0005737">
    <property type="term" value="C:cytoplasm"/>
    <property type="evidence" value="ECO:0007669"/>
    <property type="project" value="TreeGrafter"/>
</dbReference>
<comment type="similarity">
    <text evidence="1">Belongs to the formin homology family. Cappuccino subfamily.</text>
</comment>
<evidence type="ECO:0000256" key="1">
    <source>
        <dbReference type="ARBA" id="ARBA00005271"/>
    </source>
</evidence>
<dbReference type="GeneTree" id="ENSGT00940000154289"/>
<protein>
    <recommendedName>
        <fullName evidence="4">FH2 domain-containing protein</fullName>
    </recommendedName>
</protein>
<dbReference type="PANTHER" id="PTHR45920">
    <property type="entry name" value="FORMIN HOMOLOGY 2 DOMAIN CONTAINING, ISOFORM I"/>
    <property type="match status" value="1"/>
</dbReference>
<dbReference type="GO" id="GO:0030866">
    <property type="term" value="P:cortical actin cytoskeleton organization"/>
    <property type="evidence" value="ECO:0007669"/>
    <property type="project" value="TreeGrafter"/>
</dbReference>
<feature type="region of interest" description="Disordered" evidence="3">
    <location>
        <begin position="1"/>
        <end position="92"/>
    </location>
</feature>
<dbReference type="PRINTS" id="PR01217">
    <property type="entry name" value="PRICHEXTENSN"/>
</dbReference>
<dbReference type="AlphaFoldDB" id="S4R648"/>
<evidence type="ECO:0000256" key="3">
    <source>
        <dbReference type="SAM" id="MobiDB-lite"/>
    </source>
</evidence>
<feature type="region of interest" description="Disordered" evidence="3">
    <location>
        <begin position="127"/>
        <end position="226"/>
    </location>
</feature>
<dbReference type="STRING" id="7757.ENSPMAP00000000678"/>
<accession>S4R648</accession>
<dbReference type="OMA" id="WADTQKA"/>
<dbReference type="HOGENOM" id="CLU_002670_1_0_1"/>
<dbReference type="SMART" id="SM00498">
    <property type="entry name" value="FH2"/>
    <property type="match status" value="1"/>
</dbReference>
<dbReference type="PANTHER" id="PTHR45920:SF7">
    <property type="entry name" value="FORMIN-G"/>
    <property type="match status" value="1"/>
</dbReference>
<dbReference type="InterPro" id="IPR015425">
    <property type="entry name" value="FH2_Formin"/>
</dbReference>
<feature type="coiled-coil region" evidence="2">
    <location>
        <begin position="521"/>
        <end position="548"/>
    </location>
</feature>
<evidence type="ECO:0000313" key="5">
    <source>
        <dbReference type="Ensembl" id="ENSPMAP00000000678.1"/>
    </source>
</evidence>
<dbReference type="GO" id="GO:0005856">
    <property type="term" value="C:cytoskeleton"/>
    <property type="evidence" value="ECO:0007669"/>
    <property type="project" value="TreeGrafter"/>
</dbReference>
<name>S4R648_PETMA</name>
<keyword evidence="2" id="KW-0175">Coiled coil</keyword>
<proteinExistence type="inferred from homology"/>
<reference evidence="5" key="2">
    <citation type="submission" date="2025-09" db="UniProtKB">
        <authorList>
            <consortium name="Ensembl"/>
        </authorList>
    </citation>
    <scope>IDENTIFICATION</scope>
</reference>
<dbReference type="Ensembl" id="ENSPMAT00000000679.1">
    <property type="protein sequence ID" value="ENSPMAP00000000678.1"/>
    <property type="gene ID" value="ENSPMAG00000000612.1"/>
</dbReference>
<dbReference type="GO" id="GO:0051015">
    <property type="term" value="F:actin filament binding"/>
    <property type="evidence" value="ECO:0007669"/>
    <property type="project" value="TreeGrafter"/>
</dbReference>
<evidence type="ECO:0000259" key="4">
    <source>
        <dbReference type="PROSITE" id="PS51444"/>
    </source>
</evidence>
<dbReference type="FunFam" id="1.20.58.2220:FF:000029">
    <property type="entry name" value="Formin 1"/>
    <property type="match status" value="1"/>
</dbReference>
<dbReference type="InterPro" id="IPR042201">
    <property type="entry name" value="FH2_Formin_sf"/>
</dbReference>
<dbReference type="SUPFAM" id="SSF101447">
    <property type="entry name" value="Formin homology 2 domain (FH2 domain)"/>
    <property type="match status" value="1"/>
</dbReference>
<reference evidence="5" key="1">
    <citation type="submission" date="2025-08" db="UniProtKB">
        <authorList>
            <consortium name="Ensembl"/>
        </authorList>
    </citation>
    <scope>IDENTIFICATION</scope>
</reference>
<feature type="domain" description="FH2" evidence="4">
    <location>
        <begin position="237"/>
        <end position="656"/>
    </location>
</feature>
<dbReference type="Gene3D" id="1.20.58.2220">
    <property type="entry name" value="Formin, FH2 domain"/>
    <property type="match status" value="1"/>
</dbReference>
<evidence type="ECO:0000256" key="2">
    <source>
        <dbReference type="SAM" id="Coils"/>
    </source>
</evidence>
<dbReference type="PROSITE" id="PS51444">
    <property type="entry name" value="FH2"/>
    <property type="match status" value="1"/>
</dbReference>
<feature type="compositionally biased region" description="Pro residues" evidence="3">
    <location>
        <begin position="127"/>
        <end position="199"/>
    </location>
</feature>